<sequence>MSNLTLQMLPEPVEPTDPLDELDDLLRTGVQRLKLNWL</sequence>
<evidence type="ECO:0000313" key="2">
    <source>
        <dbReference type="Proteomes" id="UP000244334"/>
    </source>
</evidence>
<proteinExistence type="predicted"/>
<dbReference type="Proteomes" id="UP000244334">
    <property type="component" value="Unassembled WGS sequence"/>
</dbReference>
<gene>
    <name evidence="1" type="ORF">ACZ87_03806</name>
</gene>
<reference evidence="1" key="1">
    <citation type="submission" date="2018-04" db="EMBL/GenBank/DDBJ databases">
        <title>Genomes of the Obligate Erwinia dacicola and Facultative Enterobacter sp. OLF Endosymbionts of the Olive Fruit fly, Bactrocera oleae.</title>
        <authorList>
            <person name="Estes A.M."/>
            <person name="Hearn D.J."/>
            <person name="Agarwal S."/>
            <person name="Pierson E.A."/>
            <person name="Dunning-Hotopp J.C."/>
        </authorList>
    </citation>
    <scope>NUCLEOTIDE SEQUENCE [LARGE SCALE GENOMIC DNA]</scope>
    <source>
        <strain evidence="1">Oroville</strain>
    </source>
</reference>
<accession>A0A328TGZ2</accession>
<comment type="caution">
    <text evidence="1">The sequence shown here is derived from an EMBL/GenBank/DDBJ whole genome shotgun (WGS) entry which is preliminary data.</text>
</comment>
<keyword evidence="2" id="KW-1185">Reference proteome</keyword>
<evidence type="ECO:0000313" key="1">
    <source>
        <dbReference type="EMBL" id="RAP68541.1"/>
    </source>
</evidence>
<dbReference type="AlphaFoldDB" id="A0A328TGZ2"/>
<protein>
    <submittedName>
        <fullName evidence="1">Uncharacterized protein</fullName>
    </submittedName>
</protein>
<name>A0A328TGZ2_9GAMM</name>
<organism evidence="1 2">
    <name type="scientific">Candidatus Erwinia dacicola</name>
    <dbReference type="NCBI Taxonomy" id="252393"/>
    <lineage>
        <taxon>Bacteria</taxon>
        <taxon>Pseudomonadati</taxon>
        <taxon>Pseudomonadota</taxon>
        <taxon>Gammaproteobacteria</taxon>
        <taxon>Enterobacterales</taxon>
        <taxon>Erwiniaceae</taxon>
        <taxon>Erwinia</taxon>
    </lineage>
</organism>
<dbReference type="EMBL" id="LJAM02000794">
    <property type="protein sequence ID" value="RAP68541.1"/>
    <property type="molecule type" value="Genomic_DNA"/>
</dbReference>